<sequence>MTWFYLVLGGLFEVVWASTMKLSNGFTHLWYSLATVIGMVFSFGFLALAVKQLPLSIAYPVWTGIGAVGSIIVGVILFKDQLSLLTWFFVVLLIVGILGIKFTSGH</sequence>
<dbReference type="Gene3D" id="1.10.3730.20">
    <property type="match status" value="1"/>
</dbReference>
<comment type="similarity">
    <text evidence="7">Belongs to the drug/metabolite transporter (DMT) superfamily. Small multidrug resistance (SMR) (TC 2.A.7.1) family.</text>
</comment>
<evidence type="ECO:0000256" key="1">
    <source>
        <dbReference type="ARBA" id="ARBA00004651"/>
    </source>
</evidence>
<evidence type="ECO:0000313" key="9">
    <source>
        <dbReference type="EMBL" id="OTN75493.1"/>
    </source>
</evidence>
<name>A0A242A4F7_9ENTE</name>
<keyword evidence="2" id="KW-0813">Transport</keyword>
<dbReference type="PANTHER" id="PTHR30561">
    <property type="entry name" value="SMR FAMILY PROTON-DEPENDENT DRUG EFFLUX TRANSPORTER SUGE"/>
    <property type="match status" value="1"/>
</dbReference>
<dbReference type="GO" id="GO:0022857">
    <property type="term" value="F:transmembrane transporter activity"/>
    <property type="evidence" value="ECO:0007669"/>
    <property type="project" value="InterPro"/>
</dbReference>
<evidence type="ECO:0000313" key="10">
    <source>
        <dbReference type="Proteomes" id="UP000195043"/>
    </source>
</evidence>
<evidence type="ECO:0000256" key="5">
    <source>
        <dbReference type="ARBA" id="ARBA00022989"/>
    </source>
</evidence>
<dbReference type="PANTHER" id="PTHR30561:SF0">
    <property type="entry name" value="GUANIDINIUM EXPORTER"/>
    <property type="match status" value="1"/>
</dbReference>
<dbReference type="AlphaFoldDB" id="A0A242A4F7"/>
<evidence type="ECO:0000256" key="3">
    <source>
        <dbReference type="ARBA" id="ARBA00022475"/>
    </source>
</evidence>
<dbReference type="FunFam" id="1.10.3730.20:FF:000001">
    <property type="entry name" value="Quaternary ammonium compound resistance transporter SugE"/>
    <property type="match status" value="1"/>
</dbReference>
<dbReference type="Pfam" id="PF00893">
    <property type="entry name" value="Multi_Drug_Res"/>
    <property type="match status" value="1"/>
</dbReference>
<dbReference type="EMBL" id="NGKU01000001">
    <property type="protein sequence ID" value="OTN75493.1"/>
    <property type="molecule type" value="Genomic_DNA"/>
</dbReference>
<comment type="subcellular location">
    <subcellularLocation>
        <location evidence="1 7">Cell membrane</location>
        <topology evidence="1 7">Multi-pass membrane protein</topology>
    </subcellularLocation>
</comment>
<dbReference type="InterPro" id="IPR000390">
    <property type="entry name" value="Small_drug/metabolite_transptr"/>
</dbReference>
<reference evidence="9 10" key="1">
    <citation type="submission" date="2017-05" db="EMBL/GenBank/DDBJ databases">
        <title>The Genome Sequence of Enterococcus sp. 8G7_MSG3316.</title>
        <authorList>
            <consortium name="The Broad Institute Genomics Platform"/>
            <consortium name="The Broad Institute Genomic Center for Infectious Diseases"/>
            <person name="Earl A."/>
            <person name="Manson A."/>
            <person name="Schwartman J."/>
            <person name="Gilmore M."/>
            <person name="Abouelleil A."/>
            <person name="Cao P."/>
            <person name="Chapman S."/>
            <person name="Cusick C."/>
            <person name="Shea T."/>
            <person name="Young S."/>
            <person name="Neafsey D."/>
            <person name="Nusbaum C."/>
            <person name="Birren B."/>
        </authorList>
    </citation>
    <scope>NUCLEOTIDE SEQUENCE [LARGE SCALE GENOMIC DNA]</scope>
    <source>
        <strain evidence="9 10">8G7_MSG3316</strain>
    </source>
</reference>
<keyword evidence="5 8" id="KW-1133">Transmembrane helix</keyword>
<evidence type="ECO:0000256" key="4">
    <source>
        <dbReference type="ARBA" id="ARBA00022692"/>
    </source>
</evidence>
<dbReference type="Proteomes" id="UP000195043">
    <property type="component" value="Unassembled WGS sequence"/>
</dbReference>
<evidence type="ECO:0000256" key="2">
    <source>
        <dbReference type="ARBA" id="ARBA00022448"/>
    </source>
</evidence>
<dbReference type="SUPFAM" id="SSF103481">
    <property type="entry name" value="Multidrug resistance efflux transporter EmrE"/>
    <property type="match status" value="1"/>
</dbReference>
<keyword evidence="6 8" id="KW-0472">Membrane</keyword>
<dbReference type="STRING" id="1834191.A5886_000563"/>
<feature type="transmembrane region" description="Helical" evidence="8">
    <location>
        <begin position="57"/>
        <end position="78"/>
    </location>
</feature>
<keyword evidence="4 7" id="KW-0812">Transmembrane</keyword>
<gene>
    <name evidence="9" type="ORF">A5886_000563</name>
</gene>
<evidence type="ECO:0000256" key="8">
    <source>
        <dbReference type="SAM" id="Phobius"/>
    </source>
</evidence>
<dbReference type="InterPro" id="IPR045324">
    <property type="entry name" value="Small_multidrug_res"/>
</dbReference>
<keyword evidence="3" id="KW-1003">Cell membrane</keyword>
<keyword evidence="10" id="KW-1185">Reference proteome</keyword>
<proteinExistence type="inferred from homology"/>
<protein>
    <submittedName>
        <fullName evidence="9">Small Multidrug Resistance protein</fullName>
    </submittedName>
</protein>
<dbReference type="GO" id="GO:0005886">
    <property type="term" value="C:plasma membrane"/>
    <property type="evidence" value="ECO:0007669"/>
    <property type="project" value="UniProtKB-SubCell"/>
</dbReference>
<dbReference type="InterPro" id="IPR037185">
    <property type="entry name" value="EmrE-like"/>
</dbReference>
<feature type="transmembrane region" description="Helical" evidence="8">
    <location>
        <begin position="27"/>
        <end position="50"/>
    </location>
</feature>
<dbReference type="OrthoDB" id="21828at2"/>
<accession>A0A242A4F7</accession>
<evidence type="ECO:0000256" key="7">
    <source>
        <dbReference type="RuleBase" id="RU003942"/>
    </source>
</evidence>
<comment type="caution">
    <text evidence="9">The sequence shown here is derived from an EMBL/GenBank/DDBJ whole genome shotgun (WGS) entry which is preliminary data.</text>
</comment>
<evidence type="ECO:0000256" key="6">
    <source>
        <dbReference type="ARBA" id="ARBA00023136"/>
    </source>
</evidence>
<feature type="transmembrane region" description="Helical" evidence="8">
    <location>
        <begin position="84"/>
        <end position="103"/>
    </location>
</feature>
<organism evidence="9 10">
    <name type="scientific">Candidatus Enterococcus testudinis</name>
    <dbReference type="NCBI Taxonomy" id="1834191"/>
    <lineage>
        <taxon>Bacteria</taxon>
        <taxon>Bacillati</taxon>
        <taxon>Bacillota</taxon>
        <taxon>Bacilli</taxon>
        <taxon>Lactobacillales</taxon>
        <taxon>Enterococcaceae</taxon>
        <taxon>Enterococcus</taxon>
    </lineage>
</organism>
<dbReference type="RefSeq" id="WP_086273545.1">
    <property type="nucleotide sequence ID" value="NZ_NGKU01000001.1"/>
</dbReference>